<dbReference type="AlphaFoldDB" id="A0A972GUY0"/>
<evidence type="ECO:0000256" key="4">
    <source>
        <dbReference type="ARBA" id="ARBA00023004"/>
    </source>
</evidence>
<accession>A0A972GUY0</accession>
<keyword evidence="1" id="KW-0004">4Fe-4S</keyword>
<sequence>MKINKWIPRTLNSILLTSTLLAASAVTVGVFGYYGLHRDSNGSFTLYPNFSGDPDVVVIGTELEGMYLAQKAKQEGLNVLILEPKNNLGGQLLQGEMLYLDGTYDDQGNSLVQGGMKELFHQYETGAIRNKPQFAQYFHHLIDRIPLEKKVELKNVHTVGGEVVSIQYVNRFGKTRTVYPHYVVDNSDDAALIRKLNVEPLQGLEALYGAKEKEYMSATYIMRFKGVDWHKFYSHFWKMDKVERSHMYGPETYVDSNISYGFPPVVSAYKLINKEWLNLRGLNILNQGNGEIIINALQVYGVDPSRGETIDRGMKLAKEEMASIRDHLRKQIIGFEGLELNGDPNYLYIREYNHYPTEYVMQASDLMSGKMFWDNVSIGGYFLDIQGSRSNREGLAIGRPDKYGIPLRSYLLQGTDNVVTAGKLVGSTAVAYGSTRIQPNGAVAAESIGVLMAQMQGRSLRSASKEELDRLHRYMDKKYHIKLQPRESANKITHLSEQEKTDLDQGVLTLLAGNSVAKHLPFIRIVADGRELSFNGIKPIVIQGLPWVPLNQTFEMLGAQNVRYDAENKRITYTLRGEKETIESPPVHVLNNFVMVDWETAVKALGYHWQWSEAERVVIAQKIHHSDYN</sequence>
<feature type="transmembrane region" description="Helical" evidence="6">
    <location>
        <begin position="12"/>
        <end position="36"/>
    </location>
</feature>
<evidence type="ECO:0000313" key="8">
    <source>
        <dbReference type="Proteomes" id="UP000641588"/>
    </source>
</evidence>
<evidence type="ECO:0000256" key="5">
    <source>
        <dbReference type="ARBA" id="ARBA00023014"/>
    </source>
</evidence>
<dbReference type="Gene3D" id="3.50.50.60">
    <property type="entry name" value="FAD/NAD(P)-binding domain"/>
    <property type="match status" value="1"/>
</dbReference>
<keyword evidence="5" id="KW-0411">Iron-sulfur</keyword>
<dbReference type="PANTHER" id="PTHR43498">
    <property type="entry name" value="FERREDOXIN:COB-COM HETERODISULFIDE REDUCTASE SUBUNIT A"/>
    <property type="match status" value="1"/>
</dbReference>
<dbReference type="SUPFAM" id="SSF51905">
    <property type="entry name" value="FAD/NAD(P)-binding domain"/>
    <property type="match status" value="1"/>
</dbReference>
<dbReference type="Pfam" id="PF12831">
    <property type="entry name" value="FAD_oxidored"/>
    <property type="match status" value="1"/>
</dbReference>
<gene>
    <name evidence="7" type="ORF">GC093_13760</name>
</gene>
<dbReference type="PANTHER" id="PTHR43498:SF1">
    <property type="entry name" value="COB--COM HETERODISULFIDE REDUCTASE IRON-SULFUR SUBUNIT A"/>
    <property type="match status" value="1"/>
</dbReference>
<keyword evidence="4" id="KW-0408">Iron</keyword>
<evidence type="ECO:0000256" key="3">
    <source>
        <dbReference type="ARBA" id="ARBA00023002"/>
    </source>
</evidence>
<evidence type="ECO:0000256" key="1">
    <source>
        <dbReference type="ARBA" id="ARBA00022485"/>
    </source>
</evidence>
<keyword evidence="3" id="KW-0560">Oxidoreductase</keyword>
<keyword evidence="6" id="KW-0812">Transmembrane</keyword>
<keyword evidence="8" id="KW-1185">Reference proteome</keyword>
<comment type="caution">
    <text evidence="7">The sequence shown here is derived from an EMBL/GenBank/DDBJ whole genome shotgun (WGS) entry which is preliminary data.</text>
</comment>
<dbReference type="InterPro" id="IPR036188">
    <property type="entry name" value="FAD/NAD-bd_sf"/>
</dbReference>
<name>A0A972GUY0_9BACL</name>
<keyword evidence="6" id="KW-0472">Membrane</keyword>
<organism evidence="7 8">
    <name type="scientific">Paenibacillus foliorum</name>
    <dbReference type="NCBI Taxonomy" id="2654974"/>
    <lineage>
        <taxon>Bacteria</taxon>
        <taxon>Bacillati</taxon>
        <taxon>Bacillota</taxon>
        <taxon>Bacilli</taxon>
        <taxon>Bacillales</taxon>
        <taxon>Paenibacillaceae</taxon>
        <taxon>Paenibacillus</taxon>
    </lineage>
</organism>
<dbReference type="EMBL" id="WHOD01000055">
    <property type="protein sequence ID" value="NOU94277.1"/>
    <property type="molecule type" value="Genomic_DNA"/>
</dbReference>
<reference evidence="7" key="1">
    <citation type="submission" date="2019-10" db="EMBL/GenBank/DDBJ databases">
        <title>Description of Paenibacillus glebae sp. nov.</title>
        <authorList>
            <person name="Carlier A."/>
            <person name="Qi S."/>
        </authorList>
    </citation>
    <scope>NUCLEOTIDE SEQUENCE</scope>
    <source>
        <strain evidence="7">LMG 31456</strain>
    </source>
</reference>
<keyword evidence="6" id="KW-1133">Transmembrane helix</keyword>
<proteinExistence type="predicted"/>
<dbReference type="GO" id="GO:0051539">
    <property type="term" value="F:4 iron, 4 sulfur cluster binding"/>
    <property type="evidence" value="ECO:0007669"/>
    <property type="project" value="UniProtKB-KW"/>
</dbReference>
<evidence type="ECO:0000256" key="2">
    <source>
        <dbReference type="ARBA" id="ARBA00022723"/>
    </source>
</evidence>
<dbReference type="GO" id="GO:0046872">
    <property type="term" value="F:metal ion binding"/>
    <property type="evidence" value="ECO:0007669"/>
    <property type="project" value="UniProtKB-KW"/>
</dbReference>
<evidence type="ECO:0000256" key="6">
    <source>
        <dbReference type="SAM" id="Phobius"/>
    </source>
</evidence>
<dbReference type="RefSeq" id="WP_171652473.1">
    <property type="nucleotide sequence ID" value="NZ_WHOD01000055.1"/>
</dbReference>
<dbReference type="SUPFAM" id="SSF55383">
    <property type="entry name" value="Copper amine oxidase, domain N"/>
    <property type="match status" value="1"/>
</dbReference>
<dbReference type="InterPro" id="IPR036582">
    <property type="entry name" value="Mao_N_sf"/>
</dbReference>
<evidence type="ECO:0000313" key="7">
    <source>
        <dbReference type="EMBL" id="NOU94277.1"/>
    </source>
</evidence>
<dbReference type="InterPro" id="IPR039650">
    <property type="entry name" value="HdrA-like"/>
</dbReference>
<keyword evidence="2" id="KW-0479">Metal-binding</keyword>
<dbReference type="Proteomes" id="UP000641588">
    <property type="component" value="Unassembled WGS sequence"/>
</dbReference>
<dbReference type="GO" id="GO:0016491">
    <property type="term" value="F:oxidoreductase activity"/>
    <property type="evidence" value="ECO:0007669"/>
    <property type="project" value="UniProtKB-KW"/>
</dbReference>
<protein>
    <submittedName>
        <fullName evidence="7">FAD-dependent oxidoreductase</fullName>
    </submittedName>
</protein>